<feature type="domain" description="C2H2-type" evidence="2">
    <location>
        <begin position="204"/>
        <end position="232"/>
    </location>
</feature>
<keyword evidence="1" id="KW-0863">Zinc-finger</keyword>
<evidence type="ECO:0000313" key="4">
    <source>
        <dbReference type="Proteomes" id="UP000320762"/>
    </source>
</evidence>
<comment type="caution">
    <text evidence="3">The sequence shown here is derived from an EMBL/GenBank/DDBJ whole genome shotgun (WGS) entry which is preliminary data.</text>
</comment>
<evidence type="ECO:0000313" key="3">
    <source>
        <dbReference type="EMBL" id="TRM70654.1"/>
    </source>
</evidence>
<keyword evidence="1" id="KW-0479">Metal-binding</keyword>
<dbReference type="EMBL" id="VDMD01000001">
    <property type="protein sequence ID" value="TRM70654.1"/>
    <property type="molecule type" value="Genomic_DNA"/>
</dbReference>
<dbReference type="PROSITE" id="PS50157">
    <property type="entry name" value="ZINC_FINGER_C2H2_2"/>
    <property type="match status" value="1"/>
</dbReference>
<dbReference type="Proteomes" id="UP000320762">
    <property type="component" value="Unassembled WGS sequence"/>
</dbReference>
<evidence type="ECO:0000259" key="2">
    <source>
        <dbReference type="PROSITE" id="PS50157"/>
    </source>
</evidence>
<dbReference type="OrthoDB" id="2322499at2759"/>
<organism evidence="3 4">
    <name type="scientific">Schizophyllum amplum</name>
    <dbReference type="NCBI Taxonomy" id="97359"/>
    <lineage>
        <taxon>Eukaryota</taxon>
        <taxon>Fungi</taxon>
        <taxon>Dikarya</taxon>
        <taxon>Basidiomycota</taxon>
        <taxon>Agaricomycotina</taxon>
        <taxon>Agaricomycetes</taxon>
        <taxon>Agaricomycetidae</taxon>
        <taxon>Agaricales</taxon>
        <taxon>Schizophyllaceae</taxon>
        <taxon>Schizophyllum</taxon>
    </lineage>
</organism>
<dbReference type="GO" id="GO:0008270">
    <property type="term" value="F:zinc ion binding"/>
    <property type="evidence" value="ECO:0007669"/>
    <property type="project" value="UniProtKB-KW"/>
</dbReference>
<dbReference type="PROSITE" id="PS00028">
    <property type="entry name" value="ZINC_FINGER_C2H2_1"/>
    <property type="match status" value="1"/>
</dbReference>
<dbReference type="AlphaFoldDB" id="A0A550D0T8"/>
<dbReference type="InterPro" id="IPR013087">
    <property type="entry name" value="Znf_C2H2_type"/>
</dbReference>
<proteinExistence type="predicted"/>
<evidence type="ECO:0000256" key="1">
    <source>
        <dbReference type="PROSITE-ProRule" id="PRU00042"/>
    </source>
</evidence>
<name>A0A550D0T8_9AGAR</name>
<keyword evidence="1" id="KW-0862">Zinc</keyword>
<reference evidence="3 4" key="1">
    <citation type="journal article" date="2019" name="New Phytol.">
        <title>Comparative genomics reveals unique wood-decay strategies and fruiting body development in the Schizophyllaceae.</title>
        <authorList>
            <person name="Almasi E."/>
            <person name="Sahu N."/>
            <person name="Krizsan K."/>
            <person name="Balint B."/>
            <person name="Kovacs G.M."/>
            <person name="Kiss B."/>
            <person name="Cseklye J."/>
            <person name="Drula E."/>
            <person name="Henrissat B."/>
            <person name="Nagy I."/>
            <person name="Chovatia M."/>
            <person name="Adam C."/>
            <person name="LaButti K."/>
            <person name="Lipzen A."/>
            <person name="Riley R."/>
            <person name="Grigoriev I.V."/>
            <person name="Nagy L.G."/>
        </authorList>
    </citation>
    <scope>NUCLEOTIDE SEQUENCE [LARGE SCALE GENOMIC DNA]</scope>
    <source>
        <strain evidence="3 4">NL-1724</strain>
    </source>
</reference>
<keyword evidence="4" id="KW-1185">Reference proteome</keyword>
<sequence length="270" mass="30221">MDVPFDQELPQRALLDALCSIPQTVFDDWQTQAEQQVLEFVEKRLKADESAKDALGTDTPTPDTLKLATAIFLDGSGGCDLTYPAVLVWPKLSGWTYGRVEMPWSISSLRFGNIFNIMARRMVELAGGHPHTMTIHEMDKLDPWYHFAGDPYGERIVYSWRCVLSNYRYNRENRLALLGPSDTATARACLAAKACTLTFRGKDALCAHCSERFSESEALYGHIREAHARNPVTLHDFVPGLDIDYASIMCVDLQVEPSSQVGEVDNSGRD</sequence>
<accession>A0A550D0T8</accession>
<gene>
    <name evidence="3" type="ORF">BD626DRAFT_31685</name>
</gene>
<protein>
    <recommendedName>
        <fullName evidence="2">C2H2-type domain-containing protein</fullName>
    </recommendedName>
</protein>